<feature type="signal peptide" evidence="1">
    <location>
        <begin position="1"/>
        <end position="21"/>
    </location>
</feature>
<keyword evidence="1" id="KW-0732">Signal</keyword>
<dbReference type="InterPro" id="IPR008969">
    <property type="entry name" value="CarboxyPept-like_regulatory"/>
</dbReference>
<name>E1GYL0_9BACT</name>
<dbReference type="Gene3D" id="2.60.40.1120">
    <property type="entry name" value="Carboxypeptidase-like, regulatory domain"/>
    <property type="match status" value="1"/>
</dbReference>
<feature type="chain" id="PRO_5003146151" description="Outer membrane protein beta-barrel domain-containing protein" evidence="1">
    <location>
        <begin position="22"/>
        <end position="770"/>
    </location>
</feature>
<accession>E1GYL0</accession>
<evidence type="ECO:0000313" key="3">
    <source>
        <dbReference type="Proteomes" id="UP000016016"/>
    </source>
</evidence>
<dbReference type="AlphaFoldDB" id="E1GYL0"/>
<dbReference type="Pfam" id="PF13715">
    <property type="entry name" value="CarbopepD_reg_2"/>
    <property type="match status" value="1"/>
</dbReference>
<dbReference type="EMBL" id="ADFQ01000109">
    <property type="protein sequence ID" value="EFN90263.1"/>
    <property type="molecule type" value="Genomic_DNA"/>
</dbReference>
<evidence type="ECO:0008006" key="4">
    <source>
        <dbReference type="Google" id="ProtNLM"/>
    </source>
</evidence>
<evidence type="ECO:0000256" key="1">
    <source>
        <dbReference type="SAM" id="SignalP"/>
    </source>
</evidence>
<protein>
    <recommendedName>
        <fullName evidence="4">Outer membrane protein beta-barrel domain-containing protein</fullName>
    </recommendedName>
</protein>
<proteinExistence type="predicted"/>
<evidence type="ECO:0000313" key="2">
    <source>
        <dbReference type="EMBL" id="EFN90263.1"/>
    </source>
</evidence>
<sequence length="770" mass="88030">MKYKIIFSLICFFLCSMWIHAQRKIEGNVKDSQTGKNIAFANVILQLQADTTKNYSGSLTDLEGNFSLDNIPTKSYRIVVSYLGYKTIKENIALSDSSRLNRNYSLQPLAVELKETVVTANRNIQHIDHRSITFTSEQIKHAQVGRDLVKDIPEIREDALTGTLKNVDGKAPFILINNIRSSEMDLKALKPSNIKYIEYYDIPPARYATASSVINVVTKTLEKGYSFGLKTRDAFSTGCSDDEVYLSITQGKSKFDLSYDFSLRDYKNVVNSRSYEYMKGVDNYIDKSSGKEKFGYINQDISVKYAYIPNMKSIFQISFDPNILWEHSNSIQNGEYGELGHEDGIIRNSRDNIHTFNPSLDLYFDRQFDDKNNLAVNINAATFGTNSTSYEDEKISNGIVLSYIDNMRLKNRKNSIIGEIDYSHRFANIKLNTGYRTEFSHSRSNLDNLSGQDVYSTNQSQHYLYTELVGGKDKLMYKVNIGVSTLKINSSLASQSEIVFTPKAELGYNVSNNTSLRFEFTSNPIIPSLNMLSSNVTMLTRDIYKKGNPHLKNGKDTRATLMLNHNNDYIDLMIRATYSYQSKAIYQYFYTDDENKLISGYKNCKHVNSYGGFIMLQYKPFGNDLLSFSLAGAPQMEKVYNEDDVNKIFSVDNLFDVDFNYKNFNAHYHLVIPVYTANGSFKSSTENNNDFTASYRVNNWKFSASVFFIGKDAKYITKTNSSSFVNYNEERRIKDNHSMFAIGVEYNFNAGKNKSYTRRLNNRDTDSPTF</sequence>
<dbReference type="SUPFAM" id="SSF56935">
    <property type="entry name" value="Porins"/>
    <property type="match status" value="1"/>
</dbReference>
<dbReference type="SUPFAM" id="SSF49464">
    <property type="entry name" value="Carboxypeptidase regulatory domain-like"/>
    <property type="match status" value="1"/>
</dbReference>
<comment type="caution">
    <text evidence="2">The sequence shown here is derived from an EMBL/GenBank/DDBJ whole genome shotgun (WGS) entry which is preliminary data.</text>
</comment>
<dbReference type="Proteomes" id="UP000016016">
    <property type="component" value="Unassembled WGS sequence"/>
</dbReference>
<organism evidence="2 3">
    <name type="scientific">Prevotella amnii CRIS 21A-A</name>
    <dbReference type="NCBI Taxonomy" id="679191"/>
    <lineage>
        <taxon>Bacteria</taxon>
        <taxon>Pseudomonadati</taxon>
        <taxon>Bacteroidota</taxon>
        <taxon>Bacteroidia</taxon>
        <taxon>Bacteroidales</taxon>
        <taxon>Prevotellaceae</taxon>
        <taxon>Prevotella</taxon>
    </lineage>
</organism>
<reference evidence="2 3" key="1">
    <citation type="submission" date="2010-09" db="EMBL/GenBank/DDBJ databases">
        <authorList>
            <person name="Harkins D.M."/>
            <person name="Madupu R."/>
            <person name="Durkin A.S."/>
            <person name="Torralba M."/>
            <person name="Methe B."/>
            <person name="Sutton G.G."/>
            <person name="Nelson K.E."/>
        </authorList>
    </citation>
    <scope>NUCLEOTIDE SEQUENCE [LARGE SCALE GENOMIC DNA]</scope>
    <source>
        <strain evidence="2 3">CRIS 21A-A</strain>
    </source>
</reference>
<dbReference type="eggNOG" id="COG4771">
    <property type="taxonomic scope" value="Bacteria"/>
</dbReference>
<gene>
    <name evidence="2" type="ORF">HMPREF9018_0101</name>
</gene>